<feature type="region of interest" description="Disordered" evidence="6">
    <location>
        <begin position="4220"/>
        <end position="4243"/>
    </location>
</feature>
<accession>A0A1V9ZP52</accession>
<dbReference type="InterPro" id="IPR038081">
    <property type="entry name" value="CalX-like_sf"/>
</dbReference>
<dbReference type="PROSITE" id="PS50853">
    <property type="entry name" value="FN3"/>
    <property type="match status" value="29"/>
</dbReference>
<feature type="transmembrane region" description="Helical" evidence="7">
    <location>
        <begin position="6840"/>
        <end position="6868"/>
    </location>
</feature>
<feature type="transmembrane region" description="Helical" evidence="7">
    <location>
        <begin position="6880"/>
        <end position="6899"/>
    </location>
</feature>
<keyword evidence="3" id="KW-0106">Calcium</keyword>
<evidence type="ECO:0000259" key="10">
    <source>
        <dbReference type="PROSITE" id="PS50026"/>
    </source>
</evidence>
<dbReference type="Pfam" id="PF00041">
    <property type="entry name" value="fn3"/>
    <property type="match status" value="9"/>
</dbReference>
<dbReference type="InterPro" id="IPR050964">
    <property type="entry name" value="Striated_Muscle_Regulatory"/>
</dbReference>
<dbReference type="Pfam" id="PF06011">
    <property type="entry name" value="TRP"/>
    <property type="match status" value="1"/>
</dbReference>
<dbReference type="SMART" id="SM00710">
    <property type="entry name" value="PbH1"/>
    <property type="match status" value="22"/>
</dbReference>
<dbReference type="InterPro" id="IPR000859">
    <property type="entry name" value="CUB_dom"/>
</dbReference>
<evidence type="ECO:0000259" key="11">
    <source>
        <dbReference type="PROSITE" id="PS50853"/>
    </source>
</evidence>
<feature type="region of interest" description="Disordered" evidence="6">
    <location>
        <begin position="7011"/>
        <end position="7034"/>
    </location>
</feature>
<comment type="caution">
    <text evidence="5">Lacks conserved residue(s) required for the propagation of feature annotation.</text>
</comment>
<keyword evidence="7" id="KW-0812">Transmembrane</keyword>
<feature type="domain" description="Fibronectin type-III" evidence="11">
    <location>
        <begin position="340"/>
        <end position="436"/>
    </location>
</feature>
<dbReference type="PROSITE" id="PS01180">
    <property type="entry name" value="CUB"/>
    <property type="match status" value="1"/>
</dbReference>
<keyword evidence="7" id="KW-1133">Transmembrane helix</keyword>
<protein>
    <recommendedName>
        <fullName evidence="14">Secreted protein</fullName>
    </recommendedName>
</protein>
<feature type="domain" description="CUB" evidence="9">
    <location>
        <begin position="4512"/>
        <end position="4622"/>
    </location>
</feature>
<feature type="domain" description="Fibronectin type-III" evidence="11">
    <location>
        <begin position="642"/>
        <end position="735"/>
    </location>
</feature>
<feature type="domain" description="Fibronectin type-III" evidence="11">
    <location>
        <begin position="1879"/>
        <end position="1977"/>
    </location>
</feature>
<dbReference type="Gene3D" id="2.60.120.290">
    <property type="entry name" value="Spermadhesin, CUB domain"/>
    <property type="match status" value="1"/>
</dbReference>
<feature type="domain" description="Fibronectin type-III" evidence="11">
    <location>
        <begin position="2514"/>
        <end position="2606"/>
    </location>
</feature>
<evidence type="ECO:0000259" key="9">
    <source>
        <dbReference type="PROSITE" id="PS01180"/>
    </source>
</evidence>
<dbReference type="SUPFAM" id="SSF141072">
    <property type="entry name" value="CalX-like"/>
    <property type="match status" value="5"/>
</dbReference>
<dbReference type="InterPro" id="IPR003644">
    <property type="entry name" value="Calx_beta"/>
</dbReference>
<sequence length="7034" mass="729335">MRWLAVAALSLLAALWHCVAASDVSSYSSGSFATIVAPSGYAVPPQYANATVMALLDIAGGHMTFHWFTPTTIDSLYMIYVNGTLFGHAFGTTSDYTLEGLTCSTTYIVLVLDAINKNAVNILTATTTTATAPAMPPAPLPLHIASGYVTLSVQLPIDTGGLPIAPTVSIFVKTIEVSAIPVNLTRTATDEVTVYGLDGATEYYFSVIVTNTGYWSSPESYPVVVKTAPVTYPAPCPIPTPVTVTAGLVQLLLSPPLDTGGSDIMGYHVYIAVDGTYDEVAVTTTDTVFLYAQVNGAPWVPLEMYEVRVVATNELALCSINDTTRMSDPLFVTIPAPAVPPATAMNAYVVSTTASSVTIQILLPYDMQGTNAIGVYVTASTFETSKTIFVPTNEALVATVDGLSASTVYTVGLRLLTDLGNTTRYANALNATTAPGAQPEAPTPISTVNVTASSVDIVWALGNDSGGGPIAAYQVQVAAGGVTVIPGVWTPLSALDSVTQLTPVDNLLANTMYVAKFRVRNMFGLLSPASKALVFTTAAAAVPGSPTAVSADFVTGTMLQLSWLPPDNTGGTNDVLAYVATLHASNGTSVMTCNTTATACTLYGLHPSTYYTVTVTASNAIGPGTESVPVSILTSLMTAPGAVQELNATVATGGVIVLSWSPPRDTGDGSMSLVYIVARNGEFLQSIVGAGVMKYTDCNGILAGTTYKYAIAALNSVAMGPNVFTTIVSSVMQPPMVPTITFVRAQATALTWSFTQSCDTGGTNVLENFALWYPVNDTMPSAPMLEVQSTAAATTPSLFTIPLLQPNTSYTVVVWTANYAGGSDLVFVEATTATGIPGAPASHLVAATTFALQLSLDAPDNYTEDSWIFVASLSVNSTVVNTASLPGGTKNATLWTVLALLPETTYILSLQAIGYGGAGPVVNASYTTLPDALGYASFKTSSVDLVNADNTTLSLARYGGSGGTLVVPLNVTTIPPMYMTCLPTIMGTECSFSSTPSTLDANVTFEPGQIAHTLVLNTWNNVITNVPDFIHLTLPPVYNTSETATIRLFGYPGTVTAPTTFTIVENTTTTALPLMRTGGVSGDTIVTVAATSGSAVVDVDFFLPNTTIVIPAGESSAIVVITGIQQSPVYNPSGRTFQVVLTQMPLSFVPPMPPVIVNVAIVDEPTVTKPPLMCSNVALVSATGTVIGLQWVPPRFGVTGTVFYNVSVTPLSKTTLPFAVESSVPMILLYQLQPSSNYVVQVTAINAVGMGPSTPAQMFSTTPPTPPSVPLNLVASGISGGVVSLAWTPPNDTGGTPITGYVVTGANVPPITLGNTTNYTLYGLTASTNYTLGVAAISSVGYGMAPSALVAVTTAAAQPPQSPPAPILLSVTGGALTFAIPLPLDLGGAPVTTVSVYLATGLIPPTLGCSSVGQSCTAYGLAFGTTYTAYSVVKNIRGESAPSPSIPAATTAMMTIPGAPAKPVLITVSGSAVWLSWVPPLDFGGATAISGYQVLMRTEIFGAGQWSLPQTVATVLLPNEVPSVSQVNITGLQNQTTYGFSIVAMNPVSSCLSSHLYLPSPELTVKTMQPVAPMPPTAVTKVASTGTSVIIGWASPMDEGGTPLLSYNIYLVSVANATTAGNGLSTDPMKSIDTAPTTSSVIAVLPPSNTTYQLYNLPLLTQITLYVTATNIVGESAPSALCIASTTDVSPPSGPTDVQSAATTGGTITLVWRPPLDTGGAELLGYNVYRDDKLVSQLQITASYLDSNELSNNTAYTYAVAAVSTMYEGALSALTVSTRATADVPQPPTVSVAAITGGMCTIAVKAPKDLGGFPLQFFIVQLYNASSVLIDSATTTETAVSFYGLGPLATYVAKAVAVTAIGASQAQTISFLTTKVSVPSAPPVAILQTIWGGSAELWLSVPLDSGGEQVTMHLYQLAQIDSSSQLIERTYTISDTTLERVTGLVADSIYQFWTTAANTAGHGPSSPILNVATTSISQPGTVTQVMLVMATYRSLELIWSAPDDTGGDPNGIDRYSVSVSVNGSLVDLISTEATTMVLDDLEPTTTYTVQVAAINSALDGAWSAPADFVTDPVSPGTLAFATPTMSIREDEGYATVLVVRTNGTADTIGCNVTVTAHTAIGGVDFDVPNITDVTFEDGVTQQVVRVPIYHNLVYNNLASFVVALTNLTTPVGDVGDPASCTIYLLDVGDDGIVTFDAAEYTMVENSNDVAVTLLRSGGSSKQISIIVKVVGASIVTVTTPRVTFSDGQTTAVVFVSGIPNGLFDPFARVTTLELSVAPNSLGKVGAAATTTLRLLDQGDISGANDTNLPPRLLHATGGMLALQVPPPHDTGGVGQTITYFAVTVYALPSRAVLQVVNQSTPIFAIGGLNQSTTYGVSSSMWNSNGFASLGASTLWMANYSTEDMSPPGPPRDIALASATGGAADICWTLPLDTGGIPITGYLIYWAPAGSNNYSVVVDQSGNPSTCTHLSGLNLTARTTYPVAVQAINLASAAAKSGDIAFGNATTTTVSTPAELLLPIATTIGPDYIYVQFPVPNDSGGTTNLTYTLFVNTSNSSAALTSFDATGNVAVAPALTALTPYALTYTASNTNGTSIMSDPLIVRTKAPTIPSAPLALTRDAFSLQSGGCISVTWQAPLSSGGVPLTEYHIYNGVANGNATVFELGMTVPSSEQHATICGFNASTFYTFYVIAYNSLSYCFGSVNTLLASSPITVSTLPPTIPLNQSAPNVQWVTGGMVTLVWAPPYDAGGVPLREYLLYTSTSMGLVLLGTVANNATLTFDVYGLNRATSYQFQLAVVNAVGTSELSPVTTVATTGITSPSPPPNLQLLNQTGGAIGLTWSRALDTGGIPISCYVIYRNSNPVGQTSGLTYVDTDGLTASTKYSYLVAAANALLPGEKSTLLIASTGPPTVPAACTSFTVEALGGEIKVSWEPPTDSGGVDVLSFVATLYRNTTLVKSIETFTPQFDANFLLSLTTYTFTAVAVNRVGVGAQVSIEAMTTQLMPPGDIRNAPSLKSAFGGNFSVLLTVPANTGGASLLAFVVFVDGNLITTVDAANDTAVVSILSLNASTTYSVSYACNNSFGFGGPSPTTQITTASVNAPGGFYGAPVVTSVTSRTVSMTWRTPADTGGETLLSYELQALINGVAATSVIVTGTLSGVIGGLNIATTYSVRVRAWSNNVTLAGPWSLAAPTTTATGVPGALSFGFSSSSVIKNATLLQVPILRTVGTIGNISVTVTTPTLTYLGNQFYLNASALSQRSVVVQIPDGASGAVLNVGIMNDGVYRAVPSTFTLTMTTPTGGATLGANQSTIVTLLDAGNAGKVRFLAPAYLVGDTVGTFAIPLSRYDGSSSAIQVLATTAYNASNVYVAVPGVNYRLPTTPILFGDNKTSASLVVTIRDTHVYNNPPLGFTIGLSIYDGGAVLGDLQQVYIAIDNGNSSSAPGAPPTPTLNKATGGAVSLSIQLPVNRGSATAKIKSYMVTIVTVASQAQSKIVLAYTGESTYWIGGLVVNTSYTMAVAAAQSNVATYGPNSPAVTVATGNASSVGPPLNVAFSARTGGALTVSWDVPLDTGGVPIVNYRVQWTDATGAQQASTTNSSTRSFNIYGLLAMTAYPVKVKANNGVPYALCGGWGPFSATTWLSTDSVTLPGAPILNAWASALTGGSISISWSPPIDTGGTTIRGYHVFYKMASATSFTKANDGVVVNATSFAIAPLAASTSYTFLVVAENIGGAIALPGFFSIGATGTTVATTANCTAYLVPGSSVLLGKALFTVGSLVTKSAFTVAQPNAYASLVNTSGFVVGAQSNMVTLATTISTVPAVPPPPVLITTTGGAVYANLSSPADTGGIPITGFKVQLYVTSNGTTMIVDASAVSNLTRTTNNDLQATAQLKIAQLTPKSSYSIAVVALNSYSGCTNRPPVFSPVKNFTTDNATAPGPPTALSVVTTTGAGLSLVWGPPFDTGGVQILLYTLQILNRTTRQWTTVYSNATAAYRIAGLETLTTYSWRLQATNMVNISEWSAVWNLSTSGPSAPGPCKAPYSVSATGGHIQVAWQPPADNGGSPILEYLVGIDDGANGPFTLTVALTTTYDAYGLVALTSYRVKIFARNVQGVGEPSPVALLKTGAPSPPALPVTPVVADATGGAVSLTLFPPKDLGGIDPDLLVFKVMANNINIRNVTYAQLLASEATSAPVSHRRLTSAASIVVGGLSPTTLYAFSLVAVSSAGSSPPSASKVGTTSAPTAPEAPAAPTAPQVYAGSIVVAWLSPEDQGGSPVTAFTLYMLPARTQICMGLIWSCVVSGLTPNTAFSFNVVATNAIGSSPASALLTVTTKQATSSMAPRNLALTSVALSGTAALVSWEAPIDTGGQPLSNYRLSYTAPSSSTRIVDAGTSTSFTLTGLSASTTYTMSCSAQTSQVSAGPSSRVVTFSTPSGSGAPVAPVVTCVSSTSIGLMWEAIQGAAGYTVYRGAQSFRVQVPYFTDTQLSPSTSYTYTVTSTNSQNVESAGVMLSWSTAAASTGNAATCMGTKGYITQGTYGNLWTRTWTINPTGSWSNIRLEVLSFDTECDYDRVRVEQYPYDGSNVLWTGGCSRPDPFFIWSSADNTPLRIIFSTDDSVVKGGFTIRYDVDADDITDTTVTCPASATYGICTGHGRCSPAGTCSCDLGFTGEDCSNRLVCCVDKAICSHAVCSLPPQNVILVSAETGDDVLGTGQMLNTSEVGGAVAKPFATLSKALAAATDASTIFVYPGNYGPASCGLSLVRRTVNIVSLLGSSTTTLTCTGTFGLDSDSSTITVTGIAIHEASRTTSGAAIATRASVVTLQDVVVFKASSVANGGGAWFSSGSVVTLNASLVTNSTATDGGGVYLHDSTLALYGSFITANAADYGGGIFVQGTATVIADSDTVVANNTAHRCGGGLALSGSGADSAIVDGVEIAKNVALTGGGVCILGGVPNVQWGAAVTNNSADTHGGGIYIDGDITFAAVGASISYNHANGDGGGVYFSAHGGVEAVDALVIANNTAANGAGICVDQSTIELVNVTLLGNVATSNGGGMIARSSIMTFTACDISGNTAGAAGGGISLVNSSATGNKLSVVTNSAQNGGGMDLIESTVLSATLTNNRARGYGGGAHLTLNSSLQNVATAFSRANAGGGGVAARSGTFTFSGVDITHCSSELSGGGLEVDNGTLHLASSFVSASIAIADGGGVNVVDSTIVGLVNVSDCVAGRNGGGVSGSGTVVFDSVAIAGCKSTEGGGLALNGANFSVANTIITYCMAANGGAMAFNGTTAHMQTVRLYKSSSTISGGGLYLATSRLFYSVLEVSLCITSGAGGGAMINASYLEPILPTDIAEFFNNTATQKGGNCAVVGVSSLTSMNARFGSAPYGGGLYTNGATLDLFNIAILQSTASNVGGGAYFTASNVTALAMAVTQNVVLAGNNTFGGGVALQDTILTHTNVSVTENKAPKYGGLALGGLSKFVATSDAKATISGNIVCTPSCGNGANVGIVAAAVATLHGVDLTLGRADFGGSVYVEPTGTVTLVGASVTSNLANIGGAVFVDMRATATLEDVYIAHNIASSGGGIRVAGQNDVVPPGISYLAITNAELYNNSAIEGGGGAIYVTRTNFEASGLTVSSNSATAGAGGGFFIDIASFGVVNSSTFTDNIVDAKTSGGVFYVGGGSEVGILSSNITGAFRSTANHGGLVAVVGSSTVASLASIVDTSLLYGQARFGAGIYADAATVILMRVTIANGAAIEFGGGIYANDKSSVFVSLSTIANNSAVYNGGGVYLSGSSGINLENSELADNTAEDQGGAIFIAIGSENKLELTSCSVARNVATGLGSALYASRDSTTTITSSNFTANGGQTMYGYSEGGPVYFDSNYAFLTRVLFEANLAEVGGALEIYGSATIGIYDCTFINNTAITNGGALRQMSGGLTMKRTEFVANSAIGLGGAVYLGDASNVTMTDVQFTANVAPTGGAVYVTDTSSLQLKGGGMSKNQATQASDAVLTNNNASNTGGGYYVTTTARLTHKRLIFNANTAPLARDVYWRYDSENPEYMCSGCTFATAGGVATDPMKVILGWWPKNVTSGVDMSINLTELADTSLYDPKTTTVVWPTIRVLDFYDAQSILDEATTCRIYKDLREPYSIQFLPAGQLTATRGYVTFEHAHVEATSKAAPFHFDAVCTLYNGRTLPLDVYVQVNPCNAGYMLDTGKCVQCPQGSFSLDGIGCHRCPIGATCVTSSVVGTGVSYTGVDYPTTQVGSYMSYAPASSIGALCDDKSSFPSGDPCPGGSPGTRLERIRSCLNATDFSQYWPSDRVFTCSSGLSFYSCTVHKACLADVGVKAATTTAPCAKGFRNVLCSACEDGYEKLADGTCDLCLPSSPDLFYTYLSIPIVMLVVAVVGAYLYLMTGTDKVMMAHAKAAKAGVPYSYGENLDKPASLLGRWMQALRRRWRQLSSTGGLHLRKTPNNLFGVKRMGRPAVTINPEKFKILVSFFQIFASFKDAYNIEWPSDVASFMQFFLKFNFSFLAIPHIDCVLRYSFYVDYEITLGITVIAFTLLFLSYRLGILLYTRKLHRIPRACPVCGLPNLDTVENQNGSRRNSVARERTRAIKWRQRLREFLFDKDDMVSALPTYAAVHRTCPTARVIETDVVRNQMMRTNIRLWQARIRLRMNFLTYRNKCWKICFWLALVLYPAVSRKILDLYNCVEVGGATYLIVDTNILCHTPAWILRAGVGGIGCFVWILGVPVLCLVILLRERHAGVHARMKQLKDGKHELARDKWIAAMKIDYEAQGMHWNERNMAFVDDLLVKFMKKRNLQNPSVVAGVGFIYAAYKDEFWFFEIIDLIRKLLMNGVIVFMGQGSINQVVIGLIIIFAYMSILLAVQPYKERSNNVVSSVAQMQLFVTLFAGLLIRMNVGNAQSLNLTQVSIVIIVTNCFTIGVIAIGVVLEKIKEMRLHRRIGQRKYTDDVRYHVERLWWRAISYALAEVYLTKFAMDEKPVASFRVVLELARRQKVAAAKAVTEAADADTDALRDPEPTTFEIEPPRP</sequence>
<dbReference type="InterPro" id="IPR035914">
    <property type="entry name" value="Sperma_CUB_dom_sf"/>
</dbReference>
<feature type="domain" description="Fibronectin type-III" evidence="11">
    <location>
        <begin position="1694"/>
        <end position="1784"/>
    </location>
</feature>
<dbReference type="InterPro" id="IPR036116">
    <property type="entry name" value="FN3_sf"/>
</dbReference>
<evidence type="ECO:0000313" key="13">
    <source>
        <dbReference type="Proteomes" id="UP000243579"/>
    </source>
</evidence>
<feature type="domain" description="Fibronectin type-III" evidence="11">
    <location>
        <begin position="2820"/>
        <end position="2907"/>
    </location>
</feature>
<dbReference type="InterPro" id="IPR000742">
    <property type="entry name" value="EGF"/>
</dbReference>
<dbReference type="Proteomes" id="UP000243579">
    <property type="component" value="Unassembled WGS sequence"/>
</dbReference>
<keyword evidence="7" id="KW-0472">Membrane</keyword>
<dbReference type="PANTHER" id="PTHR13817:SF73">
    <property type="entry name" value="FIBRONECTIN TYPE-III DOMAIN-CONTAINING PROTEIN"/>
    <property type="match status" value="1"/>
</dbReference>
<dbReference type="CDD" id="cd00063">
    <property type="entry name" value="FN3"/>
    <property type="match status" value="21"/>
</dbReference>
<dbReference type="GO" id="GO:0007154">
    <property type="term" value="P:cell communication"/>
    <property type="evidence" value="ECO:0007669"/>
    <property type="project" value="InterPro"/>
</dbReference>
<evidence type="ECO:0000313" key="12">
    <source>
        <dbReference type="EMBL" id="OQR99767.1"/>
    </source>
</evidence>
<feature type="domain" description="Fibronectin type-III" evidence="11">
    <location>
        <begin position="4027"/>
        <end position="4121"/>
    </location>
</feature>
<dbReference type="GO" id="GO:0016020">
    <property type="term" value="C:membrane"/>
    <property type="evidence" value="ECO:0007669"/>
    <property type="project" value="InterPro"/>
</dbReference>
<feature type="domain" description="Fibronectin type-III" evidence="11">
    <location>
        <begin position="1459"/>
        <end position="1570"/>
    </location>
</feature>
<keyword evidence="2" id="KW-0677">Repeat</keyword>
<evidence type="ECO:0000256" key="3">
    <source>
        <dbReference type="ARBA" id="ARBA00022837"/>
    </source>
</evidence>
<organism evidence="12 13">
    <name type="scientific">Achlya hypogyna</name>
    <name type="common">Oomycete</name>
    <name type="synonym">Protoachlya hypogyna</name>
    <dbReference type="NCBI Taxonomy" id="1202772"/>
    <lineage>
        <taxon>Eukaryota</taxon>
        <taxon>Sar</taxon>
        <taxon>Stramenopiles</taxon>
        <taxon>Oomycota</taxon>
        <taxon>Saprolegniomycetes</taxon>
        <taxon>Saprolegniales</taxon>
        <taxon>Achlyaceae</taxon>
        <taxon>Achlya</taxon>
    </lineage>
</organism>
<dbReference type="Pfam" id="PF03160">
    <property type="entry name" value="Calx-beta"/>
    <property type="match status" value="2"/>
</dbReference>
<evidence type="ECO:0000256" key="1">
    <source>
        <dbReference type="ARBA" id="ARBA00022729"/>
    </source>
</evidence>
<dbReference type="EMBL" id="JNBR01000042">
    <property type="protein sequence ID" value="OQR99767.1"/>
    <property type="molecule type" value="Genomic_DNA"/>
</dbReference>
<feature type="transmembrane region" description="Helical" evidence="7">
    <location>
        <begin position="6372"/>
        <end position="6394"/>
    </location>
</feature>
<gene>
    <name evidence="12" type="ORF">ACHHYP_04479</name>
</gene>
<feature type="domain" description="Fibronectin type-III" evidence="11">
    <location>
        <begin position="2611"/>
        <end position="2717"/>
    </location>
</feature>
<feature type="domain" description="Fibronectin type-III" evidence="11">
    <location>
        <begin position="3544"/>
        <end position="3642"/>
    </location>
</feature>
<feature type="domain" description="Fibronectin type-III" evidence="11">
    <location>
        <begin position="3933"/>
        <end position="4025"/>
    </location>
</feature>
<feature type="domain" description="Fibronectin type-III" evidence="11">
    <location>
        <begin position="1978"/>
        <end position="2073"/>
    </location>
</feature>
<feature type="domain" description="Fibronectin type-III" evidence="11">
    <location>
        <begin position="4430"/>
        <end position="4515"/>
    </location>
</feature>
<dbReference type="PANTHER" id="PTHR13817">
    <property type="entry name" value="TITIN"/>
    <property type="match status" value="1"/>
</dbReference>
<feature type="domain" description="Fibronectin type-III" evidence="11">
    <location>
        <begin position="136"/>
        <end position="230"/>
    </location>
</feature>
<dbReference type="PROSITE" id="PS00022">
    <property type="entry name" value="EGF_1"/>
    <property type="match status" value="1"/>
</dbReference>
<feature type="transmembrane region" description="Helical" evidence="7">
    <location>
        <begin position="6506"/>
        <end position="6528"/>
    </location>
</feature>
<feature type="transmembrane region" description="Helical" evidence="7">
    <location>
        <begin position="6534"/>
        <end position="6557"/>
    </location>
</feature>
<dbReference type="OrthoDB" id="75921at2759"/>
<keyword evidence="1 8" id="KW-0732">Signal</keyword>
<feature type="domain" description="Fibronectin type-III" evidence="11">
    <location>
        <begin position="2909"/>
        <end position="3003"/>
    </location>
</feature>
<dbReference type="Gene3D" id="2.60.40.2030">
    <property type="match status" value="5"/>
</dbReference>
<keyword evidence="5" id="KW-0245">EGF-like domain</keyword>
<evidence type="ECO:0000256" key="4">
    <source>
        <dbReference type="ARBA" id="ARBA00023157"/>
    </source>
</evidence>
<evidence type="ECO:0000256" key="2">
    <source>
        <dbReference type="ARBA" id="ARBA00022737"/>
    </source>
</evidence>
<proteinExistence type="predicted"/>
<feature type="domain" description="Fibronectin type-III" evidence="11">
    <location>
        <begin position="3441"/>
        <end position="3539"/>
    </location>
</feature>
<feature type="domain" description="Fibronectin type-III" evidence="11">
    <location>
        <begin position="3102"/>
        <end position="3195"/>
    </location>
</feature>
<feature type="transmembrane region" description="Helical" evidence="7">
    <location>
        <begin position="6804"/>
        <end position="6820"/>
    </location>
</feature>
<feature type="signal peptide" evidence="8">
    <location>
        <begin position="1"/>
        <end position="21"/>
    </location>
</feature>
<feature type="domain" description="Fibronectin type-III" evidence="11">
    <location>
        <begin position="4126"/>
        <end position="4235"/>
    </location>
</feature>
<evidence type="ECO:0000256" key="7">
    <source>
        <dbReference type="SAM" id="Phobius"/>
    </source>
</evidence>
<feature type="domain" description="Fibronectin type-III" evidence="11">
    <location>
        <begin position="2722"/>
        <end position="2815"/>
    </location>
</feature>
<feature type="domain" description="Fibronectin type-III" evidence="11">
    <location>
        <begin position="1269"/>
        <end position="1357"/>
    </location>
</feature>
<reference evidence="12 13" key="1">
    <citation type="journal article" date="2014" name="Genome Biol. Evol.">
        <title>The secreted proteins of Achlya hypogyna and Thraustotheca clavata identify the ancestral oomycete secretome and reveal gene acquisitions by horizontal gene transfer.</title>
        <authorList>
            <person name="Misner I."/>
            <person name="Blouin N."/>
            <person name="Leonard G."/>
            <person name="Richards T.A."/>
            <person name="Lane C.E."/>
        </authorList>
    </citation>
    <scope>NUCLEOTIDE SEQUENCE [LARGE SCALE GENOMIC DNA]</scope>
    <source>
        <strain evidence="12 13">ATCC 48635</strain>
    </source>
</reference>
<dbReference type="SUPFAM" id="SSF51126">
    <property type="entry name" value="Pectin lyase-like"/>
    <property type="match status" value="3"/>
</dbReference>
<dbReference type="InterPro" id="IPR003961">
    <property type="entry name" value="FN3_dom"/>
</dbReference>
<dbReference type="PROSITE" id="PS01186">
    <property type="entry name" value="EGF_2"/>
    <property type="match status" value="1"/>
</dbReference>
<name>A0A1V9ZP52_ACHHY</name>
<feature type="transmembrane region" description="Helical" evidence="7">
    <location>
        <begin position="6911"/>
        <end position="6935"/>
    </location>
</feature>
<feature type="domain" description="Fibronectin type-III" evidence="11">
    <location>
        <begin position="4240"/>
        <end position="4328"/>
    </location>
</feature>
<feature type="domain" description="Fibronectin type-III" evidence="11">
    <location>
        <begin position="4333"/>
        <end position="4427"/>
    </location>
</feature>
<dbReference type="SMART" id="SM00060">
    <property type="entry name" value="FN3"/>
    <property type="match status" value="33"/>
</dbReference>
<evidence type="ECO:0000256" key="6">
    <source>
        <dbReference type="SAM" id="MobiDB-lite"/>
    </source>
</evidence>
<keyword evidence="4 5" id="KW-1015">Disulfide bond</keyword>
<feature type="domain" description="Fibronectin type-III" evidence="11">
    <location>
        <begin position="441"/>
        <end position="540"/>
    </location>
</feature>
<dbReference type="STRING" id="1202772.A0A1V9ZP52"/>
<feature type="domain" description="Fibronectin type-III" evidence="11">
    <location>
        <begin position="1173"/>
        <end position="1265"/>
    </location>
</feature>
<dbReference type="Gene3D" id="2.60.40.10">
    <property type="entry name" value="Immunoglobulins"/>
    <property type="match status" value="28"/>
</dbReference>
<feature type="domain" description="Fibronectin type-III" evidence="11">
    <location>
        <begin position="2409"/>
        <end position="2511"/>
    </location>
</feature>
<dbReference type="InterPro" id="IPR006626">
    <property type="entry name" value="PbH1"/>
</dbReference>
<evidence type="ECO:0000256" key="5">
    <source>
        <dbReference type="PROSITE-ProRule" id="PRU00076"/>
    </source>
</evidence>
<feature type="domain" description="EGF-like" evidence="10">
    <location>
        <begin position="4629"/>
        <end position="4666"/>
    </location>
</feature>
<dbReference type="PROSITE" id="PS50026">
    <property type="entry name" value="EGF_3"/>
    <property type="match status" value="1"/>
</dbReference>
<feature type="transmembrane region" description="Helical" evidence="7">
    <location>
        <begin position="6715"/>
        <end position="6742"/>
    </location>
</feature>
<feature type="disulfide bond" evidence="5">
    <location>
        <begin position="4656"/>
        <end position="4665"/>
    </location>
</feature>
<evidence type="ECO:0000256" key="8">
    <source>
        <dbReference type="SAM" id="SignalP"/>
    </source>
</evidence>
<dbReference type="SUPFAM" id="SSF49854">
    <property type="entry name" value="Spermadhesin, CUB domain"/>
    <property type="match status" value="1"/>
</dbReference>
<feature type="domain" description="Fibronectin type-III" evidence="11">
    <location>
        <begin position="3648"/>
        <end position="3747"/>
    </location>
</feature>
<keyword evidence="13" id="KW-1185">Reference proteome</keyword>
<dbReference type="InterPro" id="IPR010308">
    <property type="entry name" value="TRP_C"/>
</dbReference>
<feature type="domain" description="Fibronectin type-III" evidence="11">
    <location>
        <begin position="1786"/>
        <end position="1877"/>
    </location>
</feature>
<feature type="chain" id="PRO_5012686858" description="Secreted protein" evidence="8">
    <location>
        <begin position="22"/>
        <end position="7034"/>
    </location>
</feature>
<comment type="caution">
    <text evidence="12">The sequence shown here is derived from an EMBL/GenBank/DDBJ whole genome shotgun (WGS) entry which is preliminary data.</text>
</comment>
<dbReference type="InterPro" id="IPR013783">
    <property type="entry name" value="Ig-like_fold"/>
</dbReference>
<feature type="domain" description="Fibronectin type-III" evidence="11">
    <location>
        <begin position="1575"/>
        <end position="1689"/>
    </location>
</feature>
<evidence type="ECO:0008006" key="14">
    <source>
        <dbReference type="Google" id="ProtNLM"/>
    </source>
</evidence>
<dbReference type="CDD" id="cd00041">
    <property type="entry name" value="CUB"/>
    <property type="match status" value="1"/>
</dbReference>
<dbReference type="InterPro" id="IPR011050">
    <property type="entry name" value="Pectin_lyase_fold/virulence"/>
</dbReference>
<feature type="domain" description="Fibronectin type-III" evidence="11">
    <location>
        <begin position="545"/>
        <end position="641"/>
    </location>
</feature>
<feature type="transmembrane region" description="Helical" evidence="7">
    <location>
        <begin position="6664"/>
        <end position="6683"/>
    </location>
</feature>
<dbReference type="SUPFAM" id="SSF49265">
    <property type="entry name" value="Fibronectin type III"/>
    <property type="match status" value="20"/>
</dbReference>